<sequence>MRPASEALPPEVFEALPSRGGRPKAEKRKQLVTLRLDPEVVEAFKATGPGWQTRMNTILALAVRPLSRNLDEAEAAERRQKRSIMNLRPRRRDQL</sequence>
<evidence type="ECO:0000313" key="2">
    <source>
        <dbReference type="EMBL" id="GJD64407.1"/>
    </source>
</evidence>
<evidence type="ECO:0000313" key="3">
    <source>
        <dbReference type="Proteomes" id="UP001055286"/>
    </source>
</evidence>
<accession>A0AA37HE72</accession>
<name>A0AA37HE72_9HYPH</name>
<comment type="caution">
    <text evidence="2">The sequence shown here is derived from an EMBL/GenBank/DDBJ whole genome shotgun (WGS) entry which is preliminary data.</text>
</comment>
<dbReference type="EMBL" id="BPQJ01000025">
    <property type="protein sequence ID" value="GJD64407.1"/>
    <property type="molecule type" value="Genomic_DNA"/>
</dbReference>
<feature type="region of interest" description="Disordered" evidence="1">
    <location>
        <begin position="71"/>
        <end position="95"/>
    </location>
</feature>
<evidence type="ECO:0008006" key="4">
    <source>
        <dbReference type="Google" id="ProtNLM"/>
    </source>
</evidence>
<dbReference type="InterPro" id="IPR025528">
    <property type="entry name" value="BrnA_antitoxin"/>
</dbReference>
<reference evidence="2" key="2">
    <citation type="submission" date="2021-08" db="EMBL/GenBank/DDBJ databases">
        <authorList>
            <person name="Tani A."/>
            <person name="Ola A."/>
            <person name="Ogura Y."/>
            <person name="Katsura K."/>
            <person name="Hayashi T."/>
        </authorList>
    </citation>
    <scope>NUCLEOTIDE SEQUENCE</scope>
    <source>
        <strain evidence="2">JCM 32048</strain>
    </source>
</reference>
<keyword evidence="3" id="KW-1185">Reference proteome</keyword>
<gene>
    <name evidence="2" type="ORF">MPEAHAMD_4589</name>
</gene>
<dbReference type="Pfam" id="PF14384">
    <property type="entry name" value="BrnA_antitoxin"/>
    <property type="match status" value="1"/>
</dbReference>
<protein>
    <recommendedName>
        <fullName evidence="4">BrnA antitoxin of type II toxin-antitoxin system</fullName>
    </recommendedName>
</protein>
<reference evidence="2" key="1">
    <citation type="journal article" date="2016" name="Front. Microbiol.">
        <title>Genome Sequence of the Piezophilic, Mesophilic Sulfate-Reducing Bacterium Desulfovibrio indicus J2T.</title>
        <authorList>
            <person name="Cao J."/>
            <person name="Maignien L."/>
            <person name="Shao Z."/>
            <person name="Alain K."/>
            <person name="Jebbar M."/>
        </authorList>
    </citation>
    <scope>NUCLEOTIDE SEQUENCE</scope>
    <source>
        <strain evidence="2">JCM 32048</strain>
    </source>
</reference>
<organism evidence="2 3">
    <name type="scientific">Methylobacterium frigidaeris</name>
    <dbReference type="NCBI Taxonomy" id="2038277"/>
    <lineage>
        <taxon>Bacteria</taxon>
        <taxon>Pseudomonadati</taxon>
        <taxon>Pseudomonadota</taxon>
        <taxon>Alphaproteobacteria</taxon>
        <taxon>Hyphomicrobiales</taxon>
        <taxon>Methylobacteriaceae</taxon>
        <taxon>Methylobacterium</taxon>
    </lineage>
</organism>
<evidence type="ECO:0000256" key="1">
    <source>
        <dbReference type="SAM" id="MobiDB-lite"/>
    </source>
</evidence>
<dbReference type="AlphaFoldDB" id="A0AA37HE72"/>
<dbReference type="Proteomes" id="UP001055286">
    <property type="component" value="Unassembled WGS sequence"/>
</dbReference>
<proteinExistence type="predicted"/>
<feature type="region of interest" description="Disordered" evidence="1">
    <location>
        <begin position="1"/>
        <end position="28"/>
    </location>
</feature>